<organism evidence="12 13">
    <name type="scientific">Lepisosteus oculatus</name>
    <name type="common">Spotted gar</name>
    <dbReference type="NCBI Taxonomy" id="7918"/>
    <lineage>
        <taxon>Eukaryota</taxon>
        <taxon>Metazoa</taxon>
        <taxon>Chordata</taxon>
        <taxon>Craniata</taxon>
        <taxon>Vertebrata</taxon>
        <taxon>Euteleostomi</taxon>
        <taxon>Actinopterygii</taxon>
        <taxon>Neopterygii</taxon>
        <taxon>Holostei</taxon>
        <taxon>Semionotiformes</taxon>
        <taxon>Lepisosteidae</taxon>
        <taxon>Lepisosteus</taxon>
    </lineage>
</organism>
<dbReference type="Pfam" id="PF00560">
    <property type="entry name" value="LRR_1"/>
    <property type="match status" value="1"/>
</dbReference>
<dbReference type="InterPro" id="IPR050541">
    <property type="entry name" value="LRR_TM_domain-containing"/>
</dbReference>
<keyword evidence="7 10" id="KW-0472">Membrane</keyword>
<proteinExistence type="inferred from homology"/>
<dbReference type="GO" id="GO:0038023">
    <property type="term" value="F:signaling receptor activity"/>
    <property type="evidence" value="ECO:0000318"/>
    <property type="project" value="GO_Central"/>
</dbReference>
<dbReference type="FunCoup" id="W5NMT1">
    <property type="interactions" value="312"/>
</dbReference>
<comment type="similarity">
    <text evidence="8">Belongs to the LRRC3 family.</text>
</comment>
<dbReference type="SMART" id="SM00013">
    <property type="entry name" value="LRRNT"/>
    <property type="match status" value="1"/>
</dbReference>
<evidence type="ECO:0000313" key="13">
    <source>
        <dbReference type="Proteomes" id="UP000018468"/>
    </source>
</evidence>
<accession>W5NMT1</accession>
<dbReference type="PANTHER" id="PTHR24369:SF170">
    <property type="entry name" value="LEUCINE-RICH REPEAT-CONTAINING PROTEIN 3"/>
    <property type="match status" value="1"/>
</dbReference>
<keyword evidence="13" id="KW-1185">Reference proteome</keyword>
<dbReference type="OMA" id="QCPDHAG"/>
<comment type="subcellular location">
    <subcellularLocation>
        <location evidence="1">Membrane</location>
        <topology evidence="1">Single-pass membrane protein</topology>
    </subcellularLocation>
</comment>
<dbReference type="Bgee" id="ENSLOCG00000017837">
    <property type="expression patterns" value="Expressed in zone of skin and 3 other cell types or tissues"/>
</dbReference>
<dbReference type="Pfam" id="PF13855">
    <property type="entry name" value="LRR_8"/>
    <property type="match status" value="1"/>
</dbReference>
<dbReference type="PANTHER" id="PTHR24369">
    <property type="entry name" value="ANTIGEN BSP, PUTATIVE-RELATED"/>
    <property type="match status" value="1"/>
</dbReference>
<evidence type="ECO:0000259" key="11">
    <source>
        <dbReference type="SMART" id="SM00013"/>
    </source>
</evidence>
<dbReference type="Proteomes" id="UP000018468">
    <property type="component" value="Linkage group LG12"/>
</dbReference>
<dbReference type="AlphaFoldDB" id="W5NMT1"/>
<dbReference type="PROSITE" id="PS51450">
    <property type="entry name" value="LRR"/>
    <property type="match status" value="2"/>
</dbReference>
<dbReference type="InterPro" id="IPR003591">
    <property type="entry name" value="Leu-rich_rpt_typical-subtyp"/>
</dbReference>
<evidence type="ECO:0000256" key="9">
    <source>
        <dbReference type="ARBA" id="ARBA00049749"/>
    </source>
</evidence>
<dbReference type="InterPro" id="IPR000372">
    <property type="entry name" value="LRRNT"/>
</dbReference>
<dbReference type="Gene3D" id="3.80.10.10">
    <property type="entry name" value="Ribonuclease Inhibitor"/>
    <property type="match status" value="1"/>
</dbReference>
<feature type="transmembrane region" description="Helical" evidence="10">
    <location>
        <begin position="209"/>
        <end position="230"/>
    </location>
</feature>
<dbReference type="InterPro" id="IPR001611">
    <property type="entry name" value="Leu-rich_rpt"/>
</dbReference>
<dbReference type="STRING" id="7918.ENSLOCP00000021940"/>
<sequence>MDMGVSVMHRNIFGAASTMLLRGLYIVLMHIALTFACPRGCLCTEKNGVMAVHCTSRNLDKIPSDLPEDTVSLLLDSNRITRIPNQAFKDLYRLQELDLSKNAIEVIEAGAFHGVAEGLRLLDLSSNHIRSVPKEAFSKLKAKIRLSNNPWHCECTLQEVLRELKLDPETVNEISCHTSVQEEHTGKPVIQVLDSGINFCNFHHKTTDVAMFITMFGWFAMVISYVVYYVRHNQEDARRHLEYLKSLPSTQITKDFDTISTVL</sequence>
<dbReference type="GeneTree" id="ENSGT00940000154360"/>
<evidence type="ECO:0000256" key="3">
    <source>
        <dbReference type="ARBA" id="ARBA00022692"/>
    </source>
</evidence>
<dbReference type="SUPFAM" id="SSF52058">
    <property type="entry name" value="L domain-like"/>
    <property type="match status" value="1"/>
</dbReference>
<dbReference type="HOGENOM" id="CLU_064640_0_0_1"/>
<feature type="domain" description="LRRNT" evidence="11">
    <location>
        <begin position="36"/>
        <end position="72"/>
    </location>
</feature>
<reference evidence="12" key="3">
    <citation type="submission" date="2025-09" db="UniProtKB">
        <authorList>
            <consortium name="Ensembl"/>
        </authorList>
    </citation>
    <scope>IDENTIFICATION</scope>
</reference>
<keyword evidence="2" id="KW-0433">Leucine-rich repeat</keyword>
<evidence type="ECO:0000256" key="4">
    <source>
        <dbReference type="ARBA" id="ARBA00022729"/>
    </source>
</evidence>
<dbReference type="GO" id="GO:0005886">
    <property type="term" value="C:plasma membrane"/>
    <property type="evidence" value="ECO:0000318"/>
    <property type="project" value="GO_Central"/>
</dbReference>
<dbReference type="Ensembl" id="ENSLOCT00000021979.1">
    <property type="protein sequence ID" value="ENSLOCP00000021940.1"/>
    <property type="gene ID" value="ENSLOCG00000017837.1"/>
</dbReference>
<evidence type="ECO:0000256" key="5">
    <source>
        <dbReference type="ARBA" id="ARBA00022737"/>
    </source>
</evidence>
<evidence type="ECO:0000313" key="12">
    <source>
        <dbReference type="Ensembl" id="ENSLOCP00000021940.1"/>
    </source>
</evidence>
<dbReference type="EMBL" id="AHAT01016382">
    <property type="status" value="NOT_ANNOTATED_CDS"/>
    <property type="molecule type" value="Genomic_DNA"/>
</dbReference>
<dbReference type="InterPro" id="IPR032675">
    <property type="entry name" value="LRR_dom_sf"/>
</dbReference>
<dbReference type="eggNOG" id="KOG4237">
    <property type="taxonomic scope" value="Eukaryota"/>
</dbReference>
<evidence type="ECO:0000256" key="2">
    <source>
        <dbReference type="ARBA" id="ARBA00022614"/>
    </source>
</evidence>
<protein>
    <recommendedName>
        <fullName evidence="9">Leucine-rich repeat-containing protein 3</fullName>
    </recommendedName>
</protein>
<keyword evidence="5" id="KW-0677">Repeat</keyword>
<evidence type="ECO:0000256" key="6">
    <source>
        <dbReference type="ARBA" id="ARBA00022989"/>
    </source>
</evidence>
<keyword evidence="6 10" id="KW-1133">Transmembrane helix</keyword>
<evidence type="ECO:0000256" key="8">
    <source>
        <dbReference type="ARBA" id="ARBA00049658"/>
    </source>
</evidence>
<evidence type="ECO:0000256" key="7">
    <source>
        <dbReference type="ARBA" id="ARBA00023136"/>
    </source>
</evidence>
<evidence type="ECO:0000256" key="1">
    <source>
        <dbReference type="ARBA" id="ARBA00004167"/>
    </source>
</evidence>
<dbReference type="SMART" id="SM00369">
    <property type="entry name" value="LRR_TYP"/>
    <property type="match status" value="3"/>
</dbReference>
<reference evidence="12" key="2">
    <citation type="submission" date="2025-08" db="UniProtKB">
        <authorList>
            <consortium name="Ensembl"/>
        </authorList>
    </citation>
    <scope>IDENTIFICATION</scope>
</reference>
<keyword evidence="4" id="KW-0732">Signal</keyword>
<dbReference type="InParanoid" id="W5NMT1"/>
<name>W5NMT1_LEPOC</name>
<keyword evidence="3 10" id="KW-0812">Transmembrane</keyword>
<reference evidence="13" key="1">
    <citation type="submission" date="2011-12" db="EMBL/GenBank/DDBJ databases">
        <title>The Draft Genome of Lepisosteus oculatus.</title>
        <authorList>
            <consortium name="The Broad Institute Genome Assembly &amp; Analysis Group"/>
            <consortium name="Computational R&amp;D Group"/>
            <consortium name="and Sequencing Platform"/>
            <person name="Di Palma F."/>
            <person name="Alfoldi J."/>
            <person name="Johnson J."/>
            <person name="Berlin A."/>
            <person name="Gnerre S."/>
            <person name="Jaffe D."/>
            <person name="MacCallum I."/>
            <person name="Young S."/>
            <person name="Walker B.J."/>
            <person name="Lander E.S."/>
            <person name="Lindblad-Toh K."/>
        </authorList>
    </citation>
    <scope>NUCLEOTIDE SEQUENCE [LARGE SCALE GENOMIC DNA]</scope>
</reference>
<feature type="transmembrane region" description="Helical" evidence="10">
    <location>
        <begin position="12"/>
        <end position="33"/>
    </location>
</feature>
<evidence type="ECO:0000256" key="10">
    <source>
        <dbReference type="SAM" id="Phobius"/>
    </source>
</evidence>